<dbReference type="Gene3D" id="3.40.30.10">
    <property type="entry name" value="Glutaredoxin"/>
    <property type="match status" value="1"/>
</dbReference>
<dbReference type="SUPFAM" id="SSF52833">
    <property type="entry name" value="Thioredoxin-like"/>
    <property type="match status" value="1"/>
</dbReference>
<dbReference type="OrthoDB" id="6399635at2"/>
<dbReference type="EMBL" id="MDGQ01000004">
    <property type="protein sequence ID" value="OEK05762.1"/>
    <property type="molecule type" value="Genomic_DNA"/>
</dbReference>
<keyword evidence="7" id="KW-1185">Reference proteome</keyword>
<dbReference type="GO" id="GO:0016209">
    <property type="term" value="F:antioxidant activity"/>
    <property type="evidence" value="ECO:0007669"/>
    <property type="project" value="InterPro"/>
</dbReference>
<dbReference type="Proteomes" id="UP000095552">
    <property type="component" value="Unassembled WGS sequence"/>
</dbReference>
<dbReference type="InterPro" id="IPR017937">
    <property type="entry name" value="Thioredoxin_CS"/>
</dbReference>
<gene>
    <name evidence="6" type="ORF">BFP71_06475</name>
</gene>
<accession>A0A1E5T315</accession>
<dbReference type="CDD" id="cd02966">
    <property type="entry name" value="TlpA_like_family"/>
    <property type="match status" value="1"/>
</dbReference>
<dbReference type="GO" id="GO:0016491">
    <property type="term" value="F:oxidoreductase activity"/>
    <property type="evidence" value="ECO:0007669"/>
    <property type="project" value="InterPro"/>
</dbReference>
<dbReference type="PROSITE" id="PS00194">
    <property type="entry name" value="THIOREDOXIN_1"/>
    <property type="match status" value="1"/>
</dbReference>
<keyword evidence="2" id="KW-0201">Cytochrome c-type biogenesis</keyword>
<dbReference type="GO" id="GO:0017004">
    <property type="term" value="P:cytochrome complex assembly"/>
    <property type="evidence" value="ECO:0007669"/>
    <property type="project" value="UniProtKB-KW"/>
</dbReference>
<comment type="caution">
    <text evidence="6">The sequence shown here is derived from an EMBL/GenBank/DDBJ whole genome shotgun (WGS) entry which is preliminary data.</text>
</comment>
<dbReference type="InterPro" id="IPR036249">
    <property type="entry name" value="Thioredoxin-like_sf"/>
</dbReference>
<evidence type="ECO:0000259" key="5">
    <source>
        <dbReference type="PROSITE" id="PS51352"/>
    </source>
</evidence>
<evidence type="ECO:0000313" key="7">
    <source>
        <dbReference type="Proteomes" id="UP000095552"/>
    </source>
</evidence>
<dbReference type="STRING" id="1563681.BFP71_06475"/>
<dbReference type="PANTHER" id="PTHR42852">
    <property type="entry name" value="THIOL:DISULFIDE INTERCHANGE PROTEIN DSBE"/>
    <property type="match status" value="1"/>
</dbReference>
<comment type="subcellular location">
    <subcellularLocation>
        <location evidence="1">Cell envelope</location>
    </subcellularLocation>
</comment>
<dbReference type="Pfam" id="PF14289">
    <property type="entry name" value="DUF4369"/>
    <property type="match status" value="1"/>
</dbReference>
<evidence type="ECO:0000256" key="3">
    <source>
        <dbReference type="ARBA" id="ARBA00023157"/>
    </source>
</evidence>
<evidence type="ECO:0000313" key="6">
    <source>
        <dbReference type="EMBL" id="OEK05762.1"/>
    </source>
</evidence>
<evidence type="ECO:0000256" key="2">
    <source>
        <dbReference type="ARBA" id="ARBA00022748"/>
    </source>
</evidence>
<dbReference type="InterPro" id="IPR000866">
    <property type="entry name" value="AhpC/TSA"/>
</dbReference>
<proteinExistence type="predicted"/>
<dbReference type="GO" id="GO:0030313">
    <property type="term" value="C:cell envelope"/>
    <property type="evidence" value="ECO:0007669"/>
    <property type="project" value="UniProtKB-SubCell"/>
</dbReference>
<evidence type="ECO:0000256" key="1">
    <source>
        <dbReference type="ARBA" id="ARBA00004196"/>
    </source>
</evidence>
<keyword evidence="4" id="KW-0676">Redox-active center</keyword>
<dbReference type="InterPro" id="IPR050553">
    <property type="entry name" value="Thioredoxin_ResA/DsbE_sf"/>
</dbReference>
<organism evidence="6 7">
    <name type="scientific">Roseivirga misakiensis</name>
    <dbReference type="NCBI Taxonomy" id="1563681"/>
    <lineage>
        <taxon>Bacteria</taxon>
        <taxon>Pseudomonadati</taxon>
        <taxon>Bacteroidota</taxon>
        <taxon>Cytophagia</taxon>
        <taxon>Cytophagales</taxon>
        <taxon>Roseivirgaceae</taxon>
        <taxon>Roseivirga</taxon>
    </lineage>
</organism>
<dbReference type="Pfam" id="PF00578">
    <property type="entry name" value="AhpC-TSA"/>
    <property type="match status" value="1"/>
</dbReference>
<dbReference type="PROSITE" id="PS51352">
    <property type="entry name" value="THIOREDOXIN_2"/>
    <property type="match status" value="1"/>
</dbReference>
<dbReference type="InterPro" id="IPR025380">
    <property type="entry name" value="DUF4369"/>
</dbReference>
<reference evidence="6 7" key="1">
    <citation type="submission" date="2016-08" db="EMBL/GenBank/DDBJ databases">
        <title>Draft genome of Fabibacter sp. strain SK-8.</title>
        <authorList>
            <person name="Wong S.-K."/>
            <person name="Hamasaki K."/>
            <person name="Yoshizawa S."/>
        </authorList>
    </citation>
    <scope>NUCLEOTIDE SEQUENCE [LARGE SCALE GENOMIC DNA]</scope>
    <source>
        <strain evidence="6 7">SK-8</strain>
    </source>
</reference>
<dbReference type="RefSeq" id="WP_069834680.1">
    <property type="nucleotide sequence ID" value="NZ_MDGQ01000004.1"/>
</dbReference>
<feature type="domain" description="Thioredoxin" evidence="5">
    <location>
        <begin position="247"/>
        <end position="386"/>
    </location>
</feature>
<dbReference type="PANTHER" id="PTHR42852:SF6">
    <property type="entry name" value="THIOL:DISULFIDE INTERCHANGE PROTEIN DSBE"/>
    <property type="match status" value="1"/>
</dbReference>
<dbReference type="AlphaFoldDB" id="A0A1E5T315"/>
<keyword evidence="3" id="KW-1015">Disulfide bond</keyword>
<evidence type="ECO:0000256" key="4">
    <source>
        <dbReference type="ARBA" id="ARBA00023284"/>
    </source>
</evidence>
<protein>
    <recommendedName>
        <fullName evidence="5">Thioredoxin domain-containing protein</fullName>
    </recommendedName>
</protein>
<sequence>MKKKLFIFIALIFSLISISYGQGVIVEGRLSSSNDQAKEITIKGTIKGFADNTKVTLAHGSTGKVLATAVFKNEKFSITTNTRDTLLVGLYIENLEVELHQNEFTVFYIEDKDIEIIGEKGEVKYSKIEGGPVLRQYRDHMDMVEPFYREADVLLAKQLEAYQRDPKSAEFDSITAEVQKVNWKPHEIALKLLEENPSDYYSLVSLRNAMPLMKPREVAKYFQVIDEGLKKLPLAKSIEARINANQVKIGKIAPDFELTSLAGDKVKLSDFKGQYVLIDFWASWCGPCRVENRNLVPIYKDYSKKGFEIISVSTDVNKEPWAKASKKDGIIWKDVIDNNVQQTSTDYNVLLIPTNFLVDPSGKVIEKNLKGEALLNKLKTIYSEKQ</sequence>
<name>A0A1E5T315_9BACT</name>
<dbReference type="InterPro" id="IPR013766">
    <property type="entry name" value="Thioredoxin_domain"/>
</dbReference>